<reference evidence="2 3" key="2">
    <citation type="submission" date="2015-02" db="EMBL/GenBank/DDBJ databases">
        <title>The complete genome of Sphingomonas hengshuiensis sp. WHSC-8 isolated from soil of Hengshui Lake.</title>
        <authorList>
            <person name="Wei S."/>
            <person name="Guo J."/>
            <person name="Su C."/>
            <person name="Wu R."/>
            <person name="Zhang Z."/>
            <person name="Liang K."/>
            <person name="Li H."/>
            <person name="Wang T."/>
            <person name="Liu H."/>
            <person name="Zhang C."/>
            <person name="Li Z."/>
            <person name="Wang Q."/>
            <person name="Meng J."/>
        </authorList>
    </citation>
    <scope>NUCLEOTIDE SEQUENCE [LARGE SCALE GENOMIC DNA]</scope>
    <source>
        <strain evidence="2 3">WHSC-8</strain>
    </source>
</reference>
<protein>
    <submittedName>
        <fullName evidence="2">Uncharacterized protein</fullName>
    </submittedName>
</protein>
<evidence type="ECO:0000256" key="1">
    <source>
        <dbReference type="SAM" id="Phobius"/>
    </source>
</evidence>
<keyword evidence="1" id="KW-0472">Membrane</keyword>
<sequence length="91" mass="9707">MADLLSAAVVIAIMILLAMTVAALLHVLNGGVRQTDEYLRGGVSLGSLWRGTVRKQDTGSLVTVREGLRASVNEDGEVEMRGTRTIARDAL</sequence>
<name>A0A7U4JAV1_9SPHN</name>
<dbReference type="KEGG" id="sphi:TS85_19020"/>
<keyword evidence="1" id="KW-1133">Transmembrane helix</keyword>
<reference evidence="2 3" key="1">
    <citation type="journal article" date="2015" name="Int. J. Syst. Evol. Microbiol.">
        <title>Sphingomonas hengshuiensis sp. nov., isolated from lake wetland.</title>
        <authorList>
            <person name="Wei S."/>
            <person name="Wang T."/>
            <person name="Liu H."/>
            <person name="Zhang C."/>
            <person name="Guo J."/>
            <person name="Wang Q."/>
            <person name="Liang K."/>
            <person name="Zhang Z."/>
        </authorList>
    </citation>
    <scope>NUCLEOTIDE SEQUENCE [LARGE SCALE GENOMIC DNA]</scope>
    <source>
        <strain evidence="2 3">WHSC-8</strain>
    </source>
</reference>
<feature type="transmembrane region" description="Helical" evidence="1">
    <location>
        <begin position="6"/>
        <end position="28"/>
    </location>
</feature>
<dbReference type="Proteomes" id="UP000032300">
    <property type="component" value="Chromosome"/>
</dbReference>
<dbReference type="EMBL" id="CP010836">
    <property type="protein sequence ID" value="AJP73429.1"/>
    <property type="molecule type" value="Genomic_DNA"/>
</dbReference>
<dbReference type="RefSeq" id="WP_044334320.1">
    <property type="nucleotide sequence ID" value="NZ_CP010836.1"/>
</dbReference>
<organism evidence="2 3">
    <name type="scientific">Sphingomonas hengshuiensis</name>
    <dbReference type="NCBI Taxonomy" id="1609977"/>
    <lineage>
        <taxon>Bacteria</taxon>
        <taxon>Pseudomonadati</taxon>
        <taxon>Pseudomonadota</taxon>
        <taxon>Alphaproteobacteria</taxon>
        <taxon>Sphingomonadales</taxon>
        <taxon>Sphingomonadaceae</taxon>
        <taxon>Sphingomonas</taxon>
    </lineage>
</organism>
<evidence type="ECO:0000313" key="2">
    <source>
        <dbReference type="EMBL" id="AJP73429.1"/>
    </source>
</evidence>
<proteinExistence type="predicted"/>
<gene>
    <name evidence="2" type="ORF">TS85_19020</name>
</gene>
<accession>A0A7U4JAV1</accession>
<keyword evidence="3" id="KW-1185">Reference proteome</keyword>
<keyword evidence="1" id="KW-0812">Transmembrane</keyword>
<dbReference type="AlphaFoldDB" id="A0A7U4JAV1"/>
<evidence type="ECO:0000313" key="3">
    <source>
        <dbReference type="Proteomes" id="UP000032300"/>
    </source>
</evidence>
<dbReference type="OrthoDB" id="9955581at2"/>